<evidence type="ECO:0000256" key="3">
    <source>
        <dbReference type="ARBA" id="ARBA00023082"/>
    </source>
</evidence>
<evidence type="ECO:0000256" key="2">
    <source>
        <dbReference type="ARBA" id="ARBA00023015"/>
    </source>
</evidence>
<feature type="transmembrane region" description="Helical" evidence="7">
    <location>
        <begin position="347"/>
        <end position="367"/>
    </location>
</feature>
<dbReference type="InterPro" id="IPR013324">
    <property type="entry name" value="RNA_pol_sigma_r3/r4-like"/>
</dbReference>
<feature type="compositionally biased region" description="Polar residues" evidence="6">
    <location>
        <begin position="392"/>
        <end position="404"/>
    </location>
</feature>
<comment type="similarity">
    <text evidence="1">Belongs to the sigma-70 factor family. ECF subfamily.</text>
</comment>
<feature type="region of interest" description="Disordered" evidence="6">
    <location>
        <begin position="370"/>
        <end position="453"/>
    </location>
</feature>
<keyword evidence="4" id="KW-0238">DNA-binding</keyword>
<keyword evidence="7" id="KW-0812">Transmembrane</keyword>
<keyword evidence="5" id="KW-0804">Transcription</keyword>
<dbReference type="PANTHER" id="PTHR43133">
    <property type="entry name" value="RNA POLYMERASE ECF-TYPE SIGMA FACTO"/>
    <property type="match status" value="1"/>
</dbReference>
<evidence type="ECO:0000313" key="9">
    <source>
        <dbReference type="EMBL" id="MFC4911475.1"/>
    </source>
</evidence>
<dbReference type="RefSeq" id="WP_378260419.1">
    <property type="nucleotide sequence ID" value="NZ_JBHSIT010000009.1"/>
</dbReference>
<evidence type="ECO:0000259" key="8">
    <source>
        <dbReference type="Pfam" id="PF04542"/>
    </source>
</evidence>
<dbReference type="InterPro" id="IPR014284">
    <property type="entry name" value="RNA_pol_sigma-70_dom"/>
</dbReference>
<name>A0ABV9U7A9_9ACTN</name>
<feature type="region of interest" description="Disordered" evidence="6">
    <location>
        <begin position="25"/>
        <end position="60"/>
    </location>
</feature>
<feature type="compositionally biased region" description="Polar residues" evidence="6">
    <location>
        <begin position="370"/>
        <end position="382"/>
    </location>
</feature>
<gene>
    <name evidence="9" type="ORF">ACFPCY_29505</name>
</gene>
<comment type="caution">
    <text evidence="9">The sequence shown here is derived from an EMBL/GenBank/DDBJ whole genome shotgun (WGS) entry which is preliminary data.</text>
</comment>
<dbReference type="Pfam" id="PF04542">
    <property type="entry name" value="Sigma70_r2"/>
    <property type="match status" value="1"/>
</dbReference>
<evidence type="ECO:0000256" key="6">
    <source>
        <dbReference type="SAM" id="MobiDB-lite"/>
    </source>
</evidence>
<evidence type="ECO:0000256" key="7">
    <source>
        <dbReference type="SAM" id="Phobius"/>
    </source>
</evidence>
<accession>A0ABV9U7A9</accession>
<dbReference type="Gene3D" id="1.10.1740.10">
    <property type="match status" value="1"/>
</dbReference>
<feature type="region of interest" description="Disordered" evidence="6">
    <location>
        <begin position="321"/>
        <end position="341"/>
    </location>
</feature>
<evidence type="ECO:0000313" key="10">
    <source>
        <dbReference type="Proteomes" id="UP001595872"/>
    </source>
</evidence>
<organism evidence="9 10">
    <name type="scientific">Actinomadura gamaensis</name>
    <dbReference type="NCBI Taxonomy" id="1763541"/>
    <lineage>
        <taxon>Bacteria</taxon>
        <taxon>Bacillati</taxon>
        <taxon>Actinomycetota</taxon>
        <taxon>Actinomycetes</taxon>
        <taxon>Streptosporangiales</taxon>
        <taxon>Thermomonosporaceae</taxon>
        <taxon>Actinomadura</taxon>
    </lineage>
</organism>
<dbReference type="SUPFAM" id="SSF88946">
    <property type="entry name" value="Sigma2 domain of RNA polymerase sigma factors"/>
    <property type="match status" value="1"/>
</dbReference>
<dbReference type="InterPro" id="IPR013325">
    <property type="entry name" value="RNA_pol_sigma_r2"/>
</dbReference>
<dbReference type="SUPFAM" id="SSF88659">
    <property type="entry name" value="Sigma3 and sigma4 domains of RNA polymerase sigma factors"/>
    <property type="match status" value="1"/>
</dbReference>
<dbReference type="Proteomes" id="UP001595872">
    <property type="component" value="Unassembled WGS sequence"/>
</dbReference>
<keyword evidence="3" id="KW-0731">Sigma factor</keyword>
<evidence type="ECO:0000256" key="1">
    <source>
        <dbReference type="ARBA" id="ARBA00010641"/>
    </source>
</evidence>
<dbReference type="InterPro" id="IPR007627">
    <property type="entry name" value="RNA_pol_sigma70_r2"/>
</dbReference>
<keyword evidence="7" id="KW-0472">Membrane</keyword>
<proteinExistence type="inferred from homology"/>
<dbReference type="PANTHER" id="PTHR43133:SF8">
    <property type="entry name" value="RNA POLYMERASE SIGMA FACTOR HI_1459-RELATED"/>
    <property type="match status" value="1"/>
</dbReference>
<reference evidence="10" key="1">
    <citation type="journal article" date="2019" name="Int. J. Syst. Evol. Microbiol.">
        <title>The Global Catalogue of Microorganisms (GCM) 10K type strain sequencing project: providing services to taxonomists for standard genome sequencing and annotation.</title>
        <authorList>
            <consortium name="The Broad Institute Genomics Platform"/>
            <consortium name="The Broad Institute Genome Sequencing Center for Infectious Disease"/>
            <person name="Wu L."/>
            <person name="Ma J."/>
        </authorList>
    </citation>
    <scope>NUCLEOTIDE SEQUENCE [LARGE SCALE GENOMIC DNA]</scope>
    <source>
        <strain evidence="10">KLKA75</strain>
    </source>
</reference>
<evidence type="ECO:0000256" key="4">
    <source>
        <dbReference type="ARBA" id="ARBA00023125"/>
    </source>
</evidence>
<sequence>MSGWPTLDRLDDERLARALARSGAHVLAGPPSGDATAPLPPSGLATAPPPPGVATAPLPPPDTDALARLADAYAARLFDYCHALLRDQDQAARALHAALLAAYAHAGRLTEPDRFRAWLYALVRNECLRRLRDPERPAERHEAPEVEDLFLDEAERARRLATRRLVHAALGDLRGPEREALDLLLRHGLDAAEIGAVLDLPAPRALELTRQTRRRLDDALSVAVLARTGRDDCPELAALAGDVTDEAPLPPATVRRLIRHIETCPVCRERRGRTVSTARLIQVLPVALMPADLRPAVLNAASDPARFDRLLAAAHRAEPFDEDGWPLPLDGQRADGDDDDDRRAPRFWPAVAAAAAVVLIVTIAFFVMPGSSSTNASGTPRPSGSGDAESPDSPTASSGPSETLSPTRSASPSPTTSSLSPSPHSAGPARHSPRPTSTHSAPPPGPTHTAPAGQLAVSPRMCTLSPDKPACPVVVAAVGGTVTWSVSAQAPLTAVGGGTLHSGETAQVTIKLGACSEASDQTVTFVPGGSVAVTWTCG</sequence>
<feature type="compositionally biased region" description="Low complexity" evidence="6">
    <location>
        <begin position="405"/>
        <end position="440"/>
    </location>
</feature>
<feature type="domain" description="RNA polymerase sigma-70 region 2" evidence="8">
    <location>
        <begin position="70"/>
        <end position="133"/>
    </location>
</feature>
<evidence type="ECO:0000256" key="5">
    <source>
        <dbReference type="ARBA" id="ARBA00023163"/>
    </source>
</evidence>
<dbReference type="NCBIfam" id="TIGR02937">
    <property type="entry name" value="sigma70-ECF"/>
    <property type="match status" value="1"/>
</dbReference>
<dbReference type="InterPro" id="IPR039425">
    <property type="entry name" value="RNA_pol_sigma-70-like"/>
</dbReference>
<keyword evidence="2" id="KW-0805">Transcription regulation</keyword>
<feature type="compositionally biased region" description="Pro residues" evidence="6">
    <location>
        <begin position="47"/>
        <end position="60"/>
    </location>
</feature>
<keyword evidence="10" id="KW-1185">Reference proteome</keyword>
<dbReference type="EMBL" id="JBHSIT010000009">
    <property type="protein sequence ID" value="MFC4911475.1"/>
    <property type="molecule type" value="Genomic_DNA"/>
</dbReference>
<keyword evidence="7" id="KW-1133">Transmembrane helix</keyword>
<protein>
    <submittedName>
        <fullName evidence="9">Sigma-70 family RNA polymerase sigma factor</fullName>
    </submittedName>
</protein>